<dbReference type="PANTHER" id="PTHR11073:SF1">
    <property type="entry name" value="CALNEXIN 14D-RELATED"/>
    <property type="match status" value="1"/>
</dbReference>
<dbReference type="PANTHER" id="PTHR11073">
    <property type="entry name" value="CALRETICULIN AND CALNEXIN"/>
    <property type="match status" value="1"/>
</dbReference>
<keyword evidence="5" id="KW-0143">Chaperone</keyword>
<evidence type="ECO:0000256" key="2">
    <source>
        <dbReference type="ARBA" id="ARBA00022692"/>
    </source>
</evidence>
<dbReference type="InterPro" id="IPR001580">
    <property type="entry name" value="Calret/calnex"/>
</dbReference>
<dbReference type="EMBL" id="OZ019896">
    <property type="protein sequence ID" value="CAK9222342.1"/>
    <property type="molecule type" value="Genomic_DNA"/>
</dbReference>
<organism evidence="6 7">
    <name type="scientific">Sphagnum troendelagicum</name>
    <dbReference type="NCBI Taxonomy" id="128251"/>
    <lineage>
        <taxon>Eukaryota</taxon>
        <taxon>Viridiplantae</taxon>
        <taxon>Streptophyta</taxon>
        <taxon>Embryophyta</taxon>
        <taxon>Bryophyta</taxon>
        <taxon>Sphagnophytina</taxon>
        <taxon>Sphagnopsida</taxon>
        <taxon>Sphagnales</taxon>
        <taxon>Sphagnaceae</taxon>
        <taxon>Sphagnum</taxon>
    </lineage>
</organism>
<comment type="similarity">
    <text evidence="5">Belongs to the calreticulin family.</text>
</comment>
<dbReference type="Pfam" id="PF00262">
    <property type="entry name" value="Calreticulin"/>
    <property type="match status" value="1"/>
</dbReference>
<accession>A0ABP0UJD3</accession>
<comment type="subcellular location">
    <subcellularLocation>
        <location evidence="1">Endoplasmic reticulum membrane</location>
        <topology evidence="1">Single-pass membrane protein</topology>
    </subcellularLocation>
</comment>
<protein>
    <recommendedName>
        <fullName evidence="8">Calnexin</fullName>
    </recommendedName>
</protein>
<evidence type="ECO:0000256" key="4">
    <source>
        <dbReference type="ARBA" id="ARBA00023136"/>
    </source>
</evidence>
<proteinExistence type="inferred from homology"/>
<dbReference type="InterPro" id="IPR009033">
    <property type="entry name" value="Calreticulin/calnexin_P_dom_sf"/>
</dbReference>
<evidence type="ECO:0000256" key="1">
    <source>
        <dbReference type="ARBA" id="ARBA00004389"/>
    </source>
</evidence>
<gene>
    <name evidence="6" type="ORF">CSSPTR1EN2_LOCUS16017</name>
</gene>
<keyword evidence="5" id="KW-0256">Endoplasmic reticulum</keyword>
<dbReference type="Proteomes" id="UP001497512">
    <property type="component" value="Chromosome 4"/>
</dbReference>
<keyword evidence="2" id="KW-0812">Transmembrane</keyword>
<evidence type="ECO:0000256" key="5">
    <source>
        <dbReference type="RuleBase" id="RU362126"/>
    </source>
</evidence>
<sequence length="302" mass="34596">MTSTMTLPTLPCFGHDKCGFTNILVHFIFRLKNPKTGNDFESTVVPSRDYSGSGGRETSRLNWLDDEPYEVHDLDAVMPEDWDDEEDGEWEPPKIFNPKWEEAPGCCELAHLTKKNPAYKGKWKVLMIDNPAYHGVWAPRQIPNLEFFVLEKPNLEPIIAIGIAIWTMQDGILFDNILVTRNEGVASEHRDTTWKPKFHMEKKKEKLVWDRSNIISAVGGIKVTVPKLKEEDIVVPVDAVISNEEARVEEDIIEPAAETEGGEASTAHCRTRRDTYVDYTRATLICYMIHWEACFSFVKLWQ</sequence>
<dbReference type="Gene3D" id="2.60.120.200">
    <property type="match status" value="1"/>
</dbReference>
<evidence type="ECO:0008006" key="8">
    <source>
        <dbReference type="Google" id="ProtNLM"/>
    </source>
</evidence>
<dbReference type="Gene3D" id="2.10.250.10">
    <property type="entry name" value="Calreticulin/calnexin, P domain"/>
    <property type="match status" value="1"/>
</dbReference>
<keyword evidence="7" id="KW-1185">Reference proteome</keyword>
<keyword evidence="3" id="KW-1133">Transmembrane helix</keyword>
<dbReference type="SUPFAM" id="SSF63887">
    <property type="entry name" value="P-domain of calnexin/calreticulin"/>
    <property type="match status" value="1"/>
</dbReference>
<name>A0ABP0UJD3_9BRYO</name>
<evidence type="ECO:0000256" key="3">
    <source>
        <dbReference type="ARBA" id="ARBA00022989"/>
    </source>
</evidence>
<reference evidence="6" key="1">
    <citation type="submission" date="2024-02" db="EMBL/GenBank/DDBJ databases">
        <authorList>
            <consortium name="ELIXIR-Norway"/>
            <consortium name="Elixir Norway"/>
        </authorList>
    </citation>
    <scope>NUCLEOTIDE SEQUENCE</scope>
</reference>
<evidence type="ECO:0000313" key="7">
    <source>
        <dbReference type="Proteomes" id="UP001497512"/>
    </source>
</evidence>
<evidence type="ECO:0000313" key="6">
    <source>
        <dbReference type="EMBL" id="CAK9222342.1"/>
    </source>
</evidence>
<keyword evidence="4" id="KW-0472">Membrane</keyword>